<dbReference type="SUPFAM" id="SSF47240">
    <property type="entry name" value="Ferritin-like"/>
    <property type="match status" value="1"/>
</dbReference>
<keyword evidence="2" id="KW-1185">Reference proteome</keyword>
<evidence type="ECO:0008006" key="3">
    <source>
        <dbReference type="Google" id="ProtNLM"/>
    </source>
</evidence>
<organism evidence="1 2">
    <name type="scientific">Nocardioides marinisabuli</name>
    <dbReference type="NCBI Taxonomy" id="419476"/>
    <lineage>
        <taxon>Bacteria</taxon>
        <taxon>Bacillati</taxon>
        <taxon>Actinomycetota</taxon>
        <taxon>Actinomycetes</taxon>
        <taxon>Propionibacteriales</taxon>
        <taxon>Nocardioidaceae</taxon>
        <taxon>Nocardioides</taxon>
    </lineage>
</organism>
<dbReference type="InterPro" id="IPR009078">
    <property type="entry name" value="Ferritin-like_SF"/>
</dbReference>
<evidence type="ECO:0000313" key="1">
    <source>
        <dbReference type="EMBL" id="NYD58780.1"/>
    </source>
</evidence>
<sequence length="325" mass="37514">MTVLRSDATPTYEQRLRTLSEASVHQHFDAFLDIDWDAPENTVDPEDPRWVLPSHDVMGRTEWYRSLPLEHQVRIGLYHQARITKVGLQFEQILISGLMNYAFSRPNGSAEFRYATHEATEECHHTQMFQEFVNRTGVDARGGSRFFRAMAPVLPLAARWVPFGFFFGVLAGEEPIDHVQKSVLRAGDDMHPLLRRIMQIHVAEEARHIGFAHQYLQHNAERLSRVERGVISVAVPVLMKWLCNEILVPSRSVRRELAIPDDVAAEVYWDSPESQKFLRDLFGDVRMLADETGMRRNRVARWLWRRMDIDGRPSRFRGEPASAAA</sequence>
<accession>A0A7Y9JRR6</accession>
<dbReference type="RefSeq" id="WP_179616337.1">
    <property type="nucleotide sequence ID" value="NZ_CP059163.1"/>
</dbReference>
<name>A0A7Y9JRR6_9ACTN</name>
<evidence type="ECO:0000313" key="2">
    <source>
        <dbReference type="Proteomes" id="UP000516957"/>
    </source>
</evidence>
<reference evidence="1 2" key="1">
    <citation type="submission" date="2020-07" db="EMBL/GenBank/DDBJ databases">
        <title>Sequencing the genomes of 1000 actinobacteria strains.</title>
        <authorList>
            <person name="Klenk H.-P."/>
        </authorList>
    </citation>
    <scope>NUCLEOTIDE SEQUENCE [LARGE SCALE GENOMIC DNA]</scope>
    <source>
        <strain evidence="1 2">DSM 18965</strain>
    </source>
</reference>
<dbReference type="Proteomes" id="UP000516957">
    <property type="component" value="Unassembled WGS sequence"/>
</dbReference>
<dbReference type="AlphaFoldDB" id="A0A7Y9JRR6"/>
<dbReference type="Pfam" id="PF11583">
    <property type="entry name" value="AurF"/>
    <property type="match status" value="1"/>
</dbReference>
<dbReference type="Gene3D" id="1.10.620.20">
    <property type="entry name" value="Ribonucleotide Reductase, subunit A"/>
    <property type="match status" value="1"/>
</dbReference>
<proteinExistence type="predicted"/>
<dbReference type="GO" id="GO:0016491">
    <property type="term" value="F:oxidoreductase activity"/>
    <property type="evidence" value="ECO:0007669"/>
    <property type="project" value="InterPro"/>
</dbReference>
<comment type="caution">
    <text evidence="1">The sequence shown here is derived from an EMBL/GenBank/DDBJ whole genome shotgun (WGS) entry which is preliminary data.</text>
</comment>
<dbReference type="InterPro" id="IPR012348">
    <property type="entry name" value="RNR-like"/>
</dbReference>
<dbReference type="EMBL" id="JACCBE010000001">
    <property type="protein sequence ID" value="NYD58780.1"/>
    <property type="molecule type" value="Genomic_DNA"/>
</dbReference>
<protein>
    <recommendedName>
        <fullName evidence="3">Para-aminobenzoate N-oxygenase AurF</fullName>
    </recommendedName>
</protein>
<gene>
    <name evidence="1" type="ORF">BKA08_003018</name>
</gene>
<dbReference type="InterPro" id="IPR025859">
    <property type="entry name" value="AurF/CmlI"/>
</dbReference>